<dbReference type="SUPFAM" id="SSF53720">
    <property type="entry name" value="ALDH-like"/>
    <property type="match status" value="1"/>
</dbReference>
<reference evidence="11" key="1">
    <citation type="submission" date="2015-09" db="EMBL/GenBank/DDBJ databases">
        <authorList>
            <consortium name="Pathogen Informatics"/>
        </authorList>
    </citation>
    <scope>NUCLEOTIDE SEQUENCE [LARGE SCALE GENOMIC DNA]</scope>
    <source>
        <strain evidence="11">Lake Konstanz</strain>
    </source>
</reference>
<evidence type="ECO:0000256" key="3">
    <source>
        <dbReference type="ARBA" id="ARBA00013051"/>
    </source>
</evidence>
<dbReference type="OrthoDB" id="310895at2759"/>
<keyword evidence="11" id="KW-1185">Reference proteome</keyword>
<dbReference type="InterPro" id="IPR016160">
    <property type="entry name" value="Ald_DH_CS_CYS"/>
</dbReference>
<comment type="pathway">
    <text evidence="1">Amino-acid degradation; 4-aminobutanoate degradation.</text>
</comment>
<evidence type="ECO:0000256" key="5">
    <source>
        <dbReference type="ARBA" id="ARBA00023002"/>
    </source>
</evidence>
<dbReference type="OMA" id="IGELFCK"/>
<comment type="similarity">
    <text evidence="2 8">Belongs to the aldehyde dehydrogenase family.</text>
</comment>
<evidence type="ECO:0000256" key="7">
    <source>
        <dbReference type="PROSITE-ProRule" id="PRU10007"/>
    </source>
</evidence>
<dbReference type="InterPro" id="IPR015590">
    <property type="entry name" value="Aldehyde_DH_dom"/>
</dbReference>
<dbReference type="AlphaFoldDB" id="A0A0S4J068"/>
<dbReference type="FunFam" id="3.40.309.10:FF:000004">
    <property type="entry name" value="Succinate-semialdehyde dehydrogenase I"/>
    <property type="match status" value="1"/>
</dbReference>
<dbReference type="GO" id="GO:0009450">
    <property type="term" value="P:gamma-aminobutyric acid catabolic process"/>
    <property type="evidence" value="ECO:0007669"/>
    <property type="project" value="TreeGrafter"/>
</dbReference>
<dbReference type="InterPro" id="IPR016162">
    <property type="entry name" value="Ald_DH_N"/>
</dbReference>
<keyword evidence="5 8" id="KW-0560">Oxidoreductase</keyword>
<evidence type="ECO:0000256" key="4">
    <source>
        <dbReference type="ARBA" id="ARBA00019842"/>
    </source>
</evidence>
<dbReference type="EC" id="1.2.1.24" evidence="3"/>
<dbReference type="InterPro" id="IPR016161">
    <property type="entry name" value="Ald_DH/histidinol_DH"/>
</dbReference>
<dbReference type="CDD" id="cd07103">
    <property type="entry name" value="ALDH_F5_SSADH_GabD"/>
    <property type="match status" value="1"/>
</dbReference>
<dbReference type="InterPro" id="IPR050740">
    <property type="entry name" value="Aldehyde_DH_Superfamily"/>
</dbReference>
<feature type="domain" description="Aldehyde dehydrogenase" evidence="9">
    <location>
        <begin position="47"/>
        <end position="507"/>
    </location>
</feature>
<organism evidence="10 11">
    <name type="scientific">Bodo saltans</name>
    <name type="common">Flagellated protozoan</name>
    <dbReference type="NCBI Taxonomy" id="75058"/>
    <lineage>
        <taxon>Eukaryota</taxon>
        <taxon>Discoba</taxon>
        <taxon>Euglenozoa</taxon>
        <taxon>Kinetoplastea</taxon>
        <taxon>Metakinetoplastina</taxon>
        <taxon>Eubodonida</taxon>
        <taxon>Bodonidae</taxon>
        <taxon>Bodo</taxon>
    </lineage>
</organism>
<gene>
    <name evidence="10" type="ORF">BSAL_71870</name>
</gene>
<name>A0A0S4J068_BODSA</name>
<evidence type="ECO:0000256" key="1">
    <source>
        <dbReference type="ARBA" id="ARBA00005176"/>
    </source>
</evidence>
<dbReference type="InterPro" id="IPR016163">
    <property type="entry name" value="Ald_DH_C"/>
</dbReference>
<evidence type="ECO:0000313" key="10">
    <source>
        <dbReference type="EMBL" id="CUG06177.1"/>
    </source>
</evidence>
<evidence type="ECO:0000256" key="2">
    <source>
        <dbReference type="ARBA" id="ARBA00009986"/>
    </source>
</evidence>
<dbReference type="PROSITE" id="PS00687">
    <property type="entry name" value="ALDEHYDE_DEHYDR_GLU"/>
    <property type="match status" value="1"/>
</dbReference>
<dbReference type="VEuPathDB" id="TriTrypDB:BSAL_71870"/>
<dbReference type="PANTHER" id="PTHR43353:SF5">
    <property type="entry name" value="SUCCINATE-SEMIALDEHYDE DEHYDROGENASE, MITOCHONDRIAL"/>
    <property type="match status" value="1"/>
</dbReference>
<dbReference type="InterPro" id="IPR029510">
    <property type="entry name" value="Ald_DH_CS_GLU"/>
</dbReference>
<evidence type="ECO:0000256" key="8">
    <source>
        <dbReference type="RuleBase" id="RU003345"/>
    </source>
</evidence>
<dbReference type="FunFam" id="3.40.605.10:FF:000005">
    <property type="entry name" value="Succinate-semialdehyde dehydrogenase I"/>
    <property type="match status" value="1"/>
</dbReference>
<evidence type="ECO:0000313" key="11">
    <source>
        <dbReference type="Proteomes" id="UP000051952"/>
    </source>
</evidence>
<dbReference type="GO" id="GO:0004777">
    <property type="term" value="F:succinate-semialdehyde dehydrogenase (NAD+) activity"/>
    <property type="evidence" value="ECO:0007669"/>
    <property type="project" value="UniProtKB-EC"/>
</dbReference>
<dbReference type="EMBL" id="CYKH01000567">
    <property type="protein sequence ID" value="CUG06177.1"/>
    <property type="molecule type" value="Genomic_DNA"/>
</dbReference>
<dbReference type="Pfam" id="PF00171">
    <property type="entry name" value="Aldedh"/>
    <property type="match status" value="1"/>
</dbReference>
<proteinExistence type="inferred from homology"/>
<dbReference type="Gene3D" id="3.40.309.10">
    <property type="entry name" value="Aldehyde Dehydrogenase, Chain A, domain 2"/>
    <property type="match status" value="1"/>
</dbReference>
<evidence type="ECO:0000259" key="9">
    <source>
        <dbReference type="Pfam" id="PF00171"/>
    </source>
</evidence>
<dbReference type="Proteomes" id="UP000051952">
    <property type="component" value="Unassembled WGS sequence"/>
</dbReference>
<accession>A0A0S4J068</accession>
<sequence>MMRQSIRRIAPAAAAVTAPFDFKTDSKKYYTIPKIVEKPLNFINGAFVEASADQVIDVVNPATHVSLGTIPKFGATETRDAISAAENAFESWSTTLPRARAVILRRWHDLMIEYGDNLGAIITRESGKPIAEGHGENIYAARFLEWYANEAERIYGDIIPSPRHGVRTTVIKQPVGVVGVITPWNFPAAMITRAVGGAIAAGCTCVVKPSELTPFSALALAQLAQEAGLPNGVLNIVTGDAPAIGSALSSSFAVRKLSFTGSTKVGKQLMRECADTVKKLGMELGGNAPLIVFEDADIPKAVAGIMAAKFRNAGQTCVCANRVFVHESIFDKVVEGVVAQVRAFRVGYSLDPKVGNFGPLINPQAVDRVEALCNEAVKAGAKVLAGGKRGPGSGNFFEPTVLTNVTHDMSVCQSEIFGPLLPILSFKDEDEVVRLANSTRAGLASYVFTENYKRQWRLSEKLQFGMVGINDGIVSTPVAPFGGIKESGLGRDGSKYGIDAFVDIKYVLHSNL</sequence>
<feature type="active site" evidence="7">
    <location>
        <position position="283"/>
    </location>
</feature>
<protein>
    <recommendedName>
        <fullName evidence="4">Succinate-semialdehyde dehydrogenase, mitochondrial</fullName>
        <ecNumber evidence="3">1.2.1.24</ecNumber>
    </recommendedName>
    <alternativeName>
        <fullName evidence="6">NAD(+)-dependent succinic semialdehyde dehydrogenase</fullName>
    </alternativeName>
</protein>
<dbReference type="PANTHER" id="PTHR43353">
    <property type="entry name" value="SUCCINATE-SEMIALDEHYDE DEHYDROGENASE, MITOCHONDRIAL"/>
    <property type="match status" value="1"/>
</dbReference>
<dbReference type="PROSITE" id="PS00070">
    <property type="entry name" value="ALDEHYDE_DEHYDR_CYS"/>
    <property type="match status" value="1"/>
</dbReference>
<evidence type="ECO:0000256" key="6">
    <source>
        <dbReference type="ARBA" id="ARBA00030806"/>
    </source>
</evidence>
<dbReference type="Gene3D" id="3.40.605.10">
    <property type="entry name" value="Aldehyde Dehydrogenase, Chain A, domain 1"/>
    <property type="match status" value="1"/>
</dbReference>